<organism evidence="5 6">
    <name type="scientific">Arthrobacter humicola</name>
    <dbReference type="NCBI Taxonomy" id="409291"/>
    <lineage>
        <taxon>Bacteria</taxon>
        <taxon>Bacillati</taxon>
        <taxon>Actinomycetota</taxon>
        <taxon>Actinomycetes</taxon>
        <taxon>Micrococcales</taxon>
        <taxon>Micrococcaceae</taxon>
        <taxon>Arthrobacter</taxon>
    </lineage>
</organism>
<comment type="caution">
    <text evidence="5">The sequence shown here is derived from an EMBL/GenBank/DDBJ whole genome shotgun (WGS) entry which is preliminary data.</text>
</comment>
<dbReference type="InterPro" id="IPR003439">
    <property type="entry name" value="ABC_transporter-like_ATP-bd"/>
</dbReference>
<name>A0ABP5L0I0_9MICC</name>
<evidence type="ECO:0000313" key="5">
    <source>
        <dbReference type="EMBL" id="GAA2137951.1"/>
    </source>
</evidence>
<proteinExistence type="predicted"/>
<keyword evidence="6" id="KW-1185">Reference proteome</keyword>
<dbReference type="InterPro" id="IPR050093">
    <property type="entry name" value="ABC_SmlMolc_Importer"/>
</dbReference>
<keyword evidence="3 5" id="KW-0067">ATP-binding</keyword>
<keyword evidence="2" id="KW-0547">Nucleotide-binding</keyword>
<protein>
    <submittedName>
        <fullName evidence="5">ABC transporter ATP-binding protein</fullName>
    </submittedName>
</protein>
<evidence type="ECO:0000256" key="2">
    <source>
        <dbReference type="ARBA" id="ARBA00022741"/>
    </source>
</evidence>
<dbReference type="EMBL" id="BAAAQB010000034">
    <property type="protein sequence ID" value="GAA2137951.1"/>
    <property type="molecule type" value="Genomic_DNA"/>
</dbReference>
<dbReference type="SUPFAM" id="SSF52540">
    <property type="entry name" value="P-loop containing nucleoside triphosphate hydrolases"/>
    <property type="match status" value="1"/>
</dbReference>
<dbReference type="InterPro" id="IPR027417">
    <property type="entry name" value="P-loop_NTPase"/>
</dbReference>
<evidence type="ECO:0000256" key="1">
    <source>
        <dbReference type="ARBA" id="ARBA00022448"/>
    </source>
</evidence>
<dbReference type="InterPro" id="IPR003593">
    <property type="entry name" value="AAA+_ATPase"/>
</dbReference>
<dbReference type="GO" id="GO:0005524">
    <property type="term" value="F:ATP binding"/>
    <property type="evidence" value="ECO:0007669"/>
    <property type="project" value="UniProtKB-KW"/>
</dbReference>
<accession>A0ABP5L0I0</accession>
<dbReference type="Pfam" id="PF08402">
    <property type="entry name" value="TOBE_2"/>
    <property type="match status" value="1"/>
</dbReference>
<dbReference type="PROSITE" id="PS50893">
    <property type="entry name" value="ABC_TRANSPORTER_2"/>
    <property type="match status" value="1"/>
</dbReference>
<sequence length="357" mass="38868">MTETLAAGTSTGTDEVPAIRLRKLTKVFGDTVAVNAVDLDIRHGEFFSMLGPSGSGKTTVLRLIAGFELPTSGTIELEGKDVTAKAPFQRDVNTVFQDYALFPHMSLVDNVAYGLRVRGMPGNQRRERAREALDRVQLGKFVGRKPAQLSGGQRQRVALARALVVEPKVLLLDEPLGALDLKLRQQMQVELKELQRSLGITFIFVTHDQEEALTMSDRIGVFNNGSIEQIGTAHEIYERPGDIFVANFVGTSNIFDAGQAQSVYGRAEPLCIRPERLRVAWAGEPERRAGVTSRSGSVTSFVYVGHATQVRVQLDGGPAVVALVPEKLPGSDAELVNRPVTVSWDDDAVVWLPAHGS</sequence>
<evidence type="ECO:0000256" key="3">
    <source>
        <dbReference type="ARBA" id="ARBA00022840"/>
    </source>
</evidence>
<reference evidence="6" key="1">
    <citation type="journal article" date="2019" name="Int. J. Syst. Evol. Microbiol.">
        <title>The Global Catalogue of Microorganisms (GCM) 10K type strain sequencing project: providing services to taxonomists for standard genome sequencing and annotation.</title>
        <authorList>
            <consortium name="The Broad Institute Genomics Platform"/>
            <consortium name="The Broad Institute Genome Sequencing Center for Infectious Disease"/>
            <person name="Wu L."/>
            <person name="Ma J."/>
        </authorList>
    </citation>
    <scope>NUCLEOTIDE SEQUENCE [LARGE SCALE GENOMIC DNA]</scope>
    <source>
        <strain evidence="6">JCM 15921</strain>
    </source>
</reference>
<dbReference type="PANTHER" id="PTHR42781">
    <property type="entry name" value="SPERMIDINE/PUTRESCINE IMPORT ATP-BINDING PROTEIN POTA"/>
    <property type="match status" value="1"/>
</dbReference>
<dbReference type="Proteomes" id="UP001500102">
    <property type="component" value="Unassembled WGS sequence"/>
</dbReference>
<feature type="domain" description="ABC transporter" evidence="4">
    <location>
        <begin position="19"/>
        <end position="249"/>
    </location>
</feature>
<dbReference type="Gene3D" id="3.40.50.300">
    <property type="entry name" value="P-loop containing nucleotide triphosphate hydrolases"/>
    <property type="match status" value="1"/>
</dbReference>
<keyword evidence="1" id="KW-0813">Transport</keyword>
<dbReference type="RefSeq" id="WP_116767231.1">
    <property type="nucleotide sequence ID" value="NZ_BAAAQB010000034.1"/>
</dbReference>
<evidence type="ECO:0000259" key="4">
    <source>
        <dbReference type="PROSITE" id="PS50893"/>
    </source>
</evidence>
<dbReference type="SUPFAM" id="SSF50331">
    <property type="entry name" value="MOP-like"/>
    <property type="match status" value="1"/>
</dbReference>
<evidence type="ECO:0000313" key="6">
    <source>
        <dbReference type="Proteomes" id="UP001500102"/>
    </source>
</evidence>
<dbReference type="PANTHER" id="PTHR42781:SF4">
    <property type="entry name" value="SPERMIDINE_PUTRESCINE IMPORT ATP-BINDING PROTEIN POTA"/>
    <property type="match status" value="1"/>
</dbReference>
<dbReference type="PROSITE" id="PS00211">
    <property type="entry name" value="ABC_TRANSPORTER_1"/>
    <property type="match status" value="1"/>
</dbReference>
<dbReference type="InterPro" id="IPR008995">
    <property type="entry name" value="Mo/tungstate-bd_C_term_dom"/>
</dbReference>
<gene>
    <name evidence="5" type="ORF">GCM10009825_24080</name>
</gene>
<dbReference type="Pfam" id="PF00005">
    <property type="entry name" value="ABC_tran"/>
    <property type="match status" value="1"/>
</dbReference>
<dbReference type="InterPro" id="IPR017871">
    <property type="entry name" value="ABC_transporter-like_CS"/>
</dbReference>
<dbReference type="SMART" id="SM00382">
    <property type="entry name" value="AAA"/>
    <property type="match status" value="1"/>
</dbReference>
<dbReference type="InterPro" id="IPR013611">
    <property type="entry name" value="Transp-assoc_OB_typ2"/>
</dbReference>